<name>A0A4R1KTL1_9FLAO</name>
<gene>
    <name evidence="1" type="ORF">DFQ05_1337</name>
</gene>
<keyword evidence="2" id="KW-1185">Reference proteome</keyword>
<dbReference type="AlphaFoldDB" id="A0A4R1KTL1"/>
<dbReference type="EMBL" id="SMGI01000002">
    <property type="protein sequence ID" value="TCK67559.1"/>
    <property type="molecule type" value="Genomic_DNA"/>
</dbReference>
<accession>A0A4R1KTL1</accession>
<dbReference type="Proteomes" id="UP000295714">
    <property type="component" value="Unassembled WGS sequence"/>
</dbReference>
<proteinExistence type="predicted"/>
<comment type="caution">
    <text evidence="1">The sequence shown here is derived from an EMBL/GenBank/DDBJ whole genome shotgun (WGS) entry which is preliminary data.</text>
</comment>
<organism evidence="1 2">
    <name type="scientific">Winogradskyella wandonensis</name>
    <dbReference type="NCBI Taxonomy" id="1442586"/>
    <lineage>
        <taxon>Bacteria</taxon>
        <taxon>Pseudomonadati</taxon>
        <taxon>Bacteroidota</taxon>
        <taxon>Flavobacteriia</taxon>
        <taxon>Flavobacteriales</taxon>
        <taxon>Flavobacteriaceae</taxon>
        <taxon>Winogradskyella</taxon>
    </lineage>
</organism>
<protein>
    <submittedName>
        <fullName evidence="1">Uncharacterized protein</fullName>
    </submittedName>
</protein>
<sequence>MAFIIIMMLSKDNYNPLDIVNKNVKELPNNEENISLKNHITLLAFFGKNPLQHSVAALNLKELVYDRTKGFKKFQVVVLLPKEAKAEAEQLLKQIKSYEDLRFWHFVYADDADIKSVYNSLKTHEPLSASLSTNSVFIVDKDRYQRGRLDDRTKKEIEEKKPSYPLYGYDCIAVSELKNKLAAEDMRVLFKEYRDKRTGKFEGSTTRRADDLKN</sequence>
<evidence type="ECO:0000313" key="2">
    <source>
        <dbReference type="Proteomes" id="UP000295714"/>
    </source>
</evidence>
<evidence type="ECO:0000313" key="1">
    <source>
        <dbReference type="EMBL" id="TCK67559.1"/>
    </source>
</evidence>
<reference evidence="1 2" key="1">
    <citation type="journal article" date="2015" name="Stand. Genomic Sci.">
        <title>Genomic Encyclopedia of Bacterial and Archaeal Type Strains, Phase III: the genomes of soil and plant-associated and newly described type strains.</title>
        <authorList>
            <person name="Whitman W.B."/>
            <person name="Woyke T."/>
            <person name="Klenk H.P."/>
            <person name="Zhou Y."/>
            <person name="Lilburn T.G."/>
            <person name="Beck B.J."/>
            <person name="De Vos P."/>
            <person name="Vandamme P."/>
            <person name="Eisen J.A."/>
            <person name="Garrity G."/>
            <person name="Hugenholtz P."/>
            <person name="Kyrpides N.C."/>
        </authorList>
    </citation>
    <scope>NUCLEOTIDE SEQUENCE [LARGE SCALE GENOMIC DNA]</scope>
    <source>
        <strain evidence="1 2">CECT 8445</strain>
    </source>
</reference>